<comment type="similarity">
    <text evidence="1">Belongs to the type-I restriction system S methylase family.</text>
</comment>
<evidence type="ECO:0000256" key="2">
    <source>
        <dbReference type="ARBA" id="ARBA00022747"/>
    </source>
</evidence>
<evidence type="ECO:0000256" key="3">
    <source>
        <dbReference type="ARBA" id="ARBA00023125"/>
    </source>
</evidence>
<dbReference type="InterPro" id="IPR044946">
    <property type="entry name" value="Restrct_endonuc_typeI_TRD_sf"/>
</dbReference>
<dbReference type="Gene3D" id="3.90.220.20">
    <property type="entry name" value="DNA methylase specificity domains"/>
    <property type="match status" value="2"/>
</dbReference>
<dbReference type="GO" id="GO:0016787">
    <property type="term" value="F:hydrolase activity"/>
    <property type="evidence" value="ECO:0007669"/>
    <property type="project" value="UniProtKB-KW"/>
</dbReference>
<organism evidence="5">
    <name type="scientific">Pseudoalteromonas sp. SD03</name>
    <dbReference type="NCBI Taxonomy" id="3231719"/>
    <lineage>
        <taxon>Bacteria</taxon>
        <taxon>Pseudomonadati</taxon>
        <taxon>Pseudomonadota</taxon>
        <taxon>Gammaproteobacteria</taxon>
        <taxon>Alteromonadales</taxon>
        <taxon>Pseudoalteromonadaceae</taxon>
        <taxon>Pseudoalteromonas</taxon>
    </lineage>
</organism>
<dbReference type="SUPFAM" id="SSF116734">
    <property type="entry name" value="DNA methylase specificity domain"/>
    <property type="match status" value="2"/>
</dbReference>
<keyword evidence="3" id="KW-0238">DNA-binding</keyword>
<dbReference type="AlphaFoldDB" id="A0AB39APB0"/>
<dbReference type="EMBL" id="CP162514">
    <property type="protein sequence ID" value="XDH87331.1"/>
    <property type="molecule type" value="Genomic_DNA"/>
</dbReference>
<keyword evidence="2" id="KW-0680">Restriction system</keyword>
<accession>A0AB39APB0</accession>
<proteinExistence type="inferred from homology"/>
<dbReference type="GO" id="GO:0009307">
    <property type="term" value="P:DNA restriction-modification system"/>
    <property type="evidence" value="ECO:0007669"/>
    <property type="project" value="UniProtKB-KW"/>
</dbReference>
<reference evidence="5" key="1">
    <citation type="submission" date="2024-07" db="EMBL/GenBank/DDBJ databases">
        <authorList>
            <person name="Jiang Y."/>
            <person name="Qin Q."/>
        </authorList>
    </citation>
    <scope>NUCLEOTIDE SEQUENCE</scope>
    <source>
        <strain evidence="5">SD03</strain>
    </source>
</reference>
<dbReference type="REBASE" id="1034452">
    <property type="entry name" value="S.PspSD03ORF14920P"/>
</dbReference>
<gene>
    <name evidence="5" type="ORF">ABZP26_14915</name>
</gene>
<evidence type="ECO:0000313" key="5">
    <source>
        <dbReference type="EMBL" id="XDH87331.1"/>
    </source>
</evidence>
<sequence length="408" mass="46893">MSLSLKPPLRFVEFDSSWEKYNLSDLGEFKNGVNKTAEDFGHGMPFVNLMDVFGQNSIGLPELDLVNSTEKERGLYSLKKGDTLFIRSSVKRQGVGETAVCEHDIEDAVYSGFLIRFRSNDNIEHGFKRFCFWTPKFRNSLLRMSTTSANTNINQESLSKLKLALPTIEEQQKIADFLSSIDRKSSLLKEKHILLAQYKKGVMQQLFKQEIRFKDESGKAFPDWQEKTMNQVLSPEVREIPKPSKKYLALGIRSHMKGTFQKPDSDPEAIVMEKLFVVRPNDLVVNITFAWEGAIAIAKTEDDGGLVSHRFPTYTFKKNEATHRYFKHIIQLKRFKYMLDLISPGGAGRNRVLSKSEFLKLKWELPSVKEQEKIADFLDTLDNKLQAINEQIELTQTFKKGLLLQMFV</sequence>
<keyword evidence="5" id="KW-0540">Nuclease</keyword>
<name>A0AB39APB0_9GAMM</name>
<evidence type="ECO:0000259" key="4">
    <source>
        <dbReference type="Pfam" id="PF01420"/>
    </source>
</evidence>
<dbReference type="PANTHER" id="PTHR30408">
    <property type="entry name" value="TYPE-1 RESTRICTION ENZYME ECOKI SPECIFICITY PROTEIN"/>
    <property type="match status" value="1"/>
</dbReference>
<protein>
    <submittedName>
        <fullName evidence="5">Restriction endonuclease subunit S</fullName>
        <ecNumber evidence="5">3.1.21.-</ecNumber>
    </submittedName>
</protein>
<feature type="domain" description="Type I restriction modification DNA specificity" evidence="4">
    <location>
        <begin position="17"/>
        <end position="192"/>
    </location>
</feature>
<dbReference type="PANTHER" id="PTHR30408:SF13">
    <property type="entry name" value="TYPE I RESTRICTION ENZYME HINDI SPECIFICITY SUBUNIT"/>
    <property type="match status" value="1"/>
</dbReference>
<dbReference type="InterPro" id="IPR000055">
    <property type="entry name" value="Restrct_endonuc_typeI_TRD"/>
</dbReference>
<dbReference type="CDD" id="cd17517">
    <property type="entry name" value="RMtype1_S_EcoKI_StySPI-TRD2-CR2_like"/>
    <property type="match status" value="1"/>
</dbReference>
<dbReference type="GO" id="GO:0004519">
    <property type="term" value="F:endonuclease activity"/>
    <property type="evidence" value="ECO:0007669"/>
    <property type="project" value="UniProtKB-KW"/>
</dbReference>
<dbReference type="Pfam" id="PF01420">
    <property type="entry name" value="Methylase_S"/>
    <property type="match status" value="2"/>
</dbReference>
<evidence type="ECO:0000256" key="1">
    <source>
        <dbReference type="ARBA" id="ARBA00010923"/>
    </source>
</evidence>
<dbReference type="GO" id="GO:0003677">
    <property type="term" value="F:DNA binding"/>
    <property type="evidence" value="ECO:0007669"/>
    <property type="project" value="UniProtKB-KW"/>
</dbReference>
<dbReference type="InterPro" id="IPR052021">
    <property type="entry name" value="Type-I_RS_S_subunit"/>
</dbReference>
<keyword evidence="5" id="KW-0255">Endonuclease</keyword>
<dbReference type="RefSeq" id="WP_128583648.1">
    <property type="nucleotide sequence ID" value="NZ_CP162514.1"/>
</dbReference>
<feature type="domain" description="Type I restriction modification DNA specificity" evidence="4">
    <location>
        <begin position="286"/>
        <end position="392"/>
    </location>
</feature>
<keyword evidence="5" id="KW-0378">Hydrolase</keyword>
<dbReference type="EC" id="3.1.21.-" evidence="5"/>